<dbReference type="InterPro" id="IPR011545">
    <property type="entry name" value="DEAD/DEAH_box_helicase_dom"/>
</dbReference>
<evidence type="ECO:0000313" key="13">
    <source>
        <dbReference type="Proteomes" id="UP000249516"/>
    </source>
</evidence>
<evidence type="ECO:0000256" key="1">
    <source>
        <dbReference type="ARBA" id="ARBA00022741"/>
    </source>
</evidence>
<keyword evidence="3" id="KW-0378">Hydrolase</keyword>
<feature type="compositionally biased region" description="Low complexity" evidence="9">
    <location>
        <begin position="1086"/>
        <end position="1113"/>
    </location>
</feature>
<accession>A0A495A5R8</accession>
<dbReference type="Pfam" id="PF19306">
    <property type="entry name" value="WHD_Lhr"/>
    <property type="match status" value="1"/>
</dbReference>
<dbReference type="PROSITE" id="PS51192">
    <property type="entry name" value="HELICASE_ATP_BIND_1"/>
    <property type="match status" value="1"/>
</dbReference>
<dbReference type="GO" id="GO:0003677">
    <property type="term" value="F:DNA binding"/>
    <property type="evidence" value="ECO:0007669"/>
    <property type="project" value="UniProtKB-KW"/>
</dbReference>
<feature type="compositionally biased region" description="Basic residues" evidence="9">
    <location>
        <begin position="1473"/>
        <end position="1493"/>
    </location>
</feature>
<gene>
    <name evidence="12" type="ORF">C1C97_006360</name>
</gene>
<reference evidence="12 13" key="1">
    <citation type="submission" date="2018-10" db="EMBL/GenBank/DDBJ databases">
        <title>Kocuria tytouropygialis sp. nov., isolated from the uropygial gland of an American barn owl (Tyto furcata).</title>
        <authorList>
            <person name="Braun M.S."/>
            <person name="Wang E."/>
            <person name="Zimmermann S."/>
            <person name="Wagner H."/>
            <person name="Wink M."/>
        </authorList>
    </citation>
    <scope>NUCLEOTIDE SEQUENCE [LARGE SCALE GENOMIC DNA]</scope>
    <source>
        <strain evidence="12 13">442</strain>
    </source>
</reference>
<feature type="domain" description="Helicase ATP-binding" evidence="10">
    <location>
        <begin position="33"/>
        <end position="251"/>
    </location>
</feature>
<keyword evidence="8" id="KW-0413">Isomerase</keyword>
<evidence type="ECO:0000256" key="9">
    <source>
        <dbReference type="SAM" id="MobiDB-lite"/>
    </source>
</evidence>
<feature type="compositionally biased region" description="Low complexity" evidence="9">
    <location>
        <begin position="275"/>
        <end position="287"/>
    </location>
</feature>
<dbReference type="SUPFAM" id="SSF52540">
    <property type="entry name" value="P-loop containing nucleoside triphosphate hydrolases"/>
    <property type="match status" value="1"/>
</dbReference>
<feature type="region of interest" description="Disordered" evidence="9">
    <location>
        <begin position="275"/>
        <end position="297"/>
    </location>
</feature>
<evidence type="ECO:0000256" key="5">
    <source>
        <dbReference type="ARBA" id="ARBA00022840"/>
    </source>
</evidence>
<dbReference type="InterPro" id="IPR027417">
    <property type="entry name" value="P-loop_NTPase"/>
</dbReference>
<keyword evidence="7" id="KW-0234">DNA repair</keyword>
<dbReference type="InterPro" id="IPR055367">
    <property type="entry name" value="WH4_Lhr"/>
</dbReference>
<dbReference type="InterPro" id="IPR055369">
    <property type="entry name" value="WH2_Lhr"/>
</dbReference>
<dbReference type="GO" id="GO:0016887">
    <property type="term" value="F:ATP hydrolysis activity"/>
    <property type="evidence" value="ECO:0007669"/>
    <property type="project" value="TreeGrafter"/>
</dbReference>
<dbReference type="Pfam" id="PF23234">
    <property type="entry name" value="WHD_4th_Lhr"/>
    <property type="match status" value="1"/>
</dbReference>
<dbReference type="InterPro" id="IPR001650">
    <property type="entry name" value="Helicase_C-like"/>
</dbReference>
<keyword evidence="4 12" id="KW-0347">Helicase</keyword>
<keyword evidence="13" id="KW-1185">Reference proteome</keyword>
<dbReference type="PROSITE" id="PS51194">
    <property type="entry name" value="HELICASE_CTER"/>
    <property type="match status" value="1"/>
</dbReference>
<feature type="region of interest" description="Disordered" evidence="9">
    <location>
        <begin position="70"/>
        <end position="96"/>
    </location>
</feature>
<evidence type="ECO:0000256" key="6">
    <source>
        <dbReference type="ARBA" id="ARBA00023125"/>
    </source>
</evidence>
<protein>
    <submittedName>
        <fullName evidence="12">DEAD/DEAH box helicase</fullName>
    </submittedName>
</protein>
<dbReference type="InterPro" id="IPR055368">
    <property type="entry name" value="WH3_Lhr"/>
</dbReference>
<dbReference type="RefSeq" id="WP_121030711.1">
    <property type="nucleotide sequence ID" value="NZ_PNJG02000002.1"/>
</dbReference>
<dbReference type="InterPro" id="IPR013701">
    <property type="entry name" value="Lhr-like_DEAD/DEAH_assoc"/>
</dbReference>
<feature type="region of interest" description="Disordered" evidence="9">
    <location>
        <begin position="1059"/>
        <end position="1144"/>
    </location>
</feature>
<keyword evidence="5" id="KW-0067">ATP-binding</keyword>
<dbReference type="PANTHER" id="PTHR47962">
    <property type="entry name" value="ATP-DEPENDENT HELICASE LHR-RELATED-RELATED"/>
    <property type="match status" value="1"/>
</dbReference>
<feature type="compositionally biased region" description="Low complexity" evidence="9">
    <location>
        <begin position="1494"/>
        <end position="1504"/>
    </location>
</feature>
<evidence type="ECO:0000256" key="7">
    <source>
        <dbReference type="ARBA" id="ARBA00023204"/>
    </source>
</evidence>
<sequence>MDPDSVLNLFSPATAQWFAAAFDGPTAAQRGAWEAISAGRHALVVAPTGSGKTLAAFLWSIDRLLAAKTPAGSADGGASDGPSVSRTSGDDDAAAAPAEDRTSVLYISPLKALGVDVERNLRAPLIGITQAAKAAGAEPPEISVGVRSGDTPQAIRRALLAHPPDILITTPESLYLMLTSKARETLRHVNTVIIDEVHAVAGTKRGAHLAVSLERLDDLLEEPAQRIGLSATVEPVDTVAGFLGGSQPVDVVRPPSEKDWDLTVSVPIPDMTVLGGPAASPSSDGSPNLDGDLGGSGQATASIWPHVEERIVDLVEAHRSTIVFANSRGLAEKLTARLNEIHEFRLENAQEAAVQAGEDREGGDPVALGDALSGLLAESEARTAGSRTATSSDPEATADGSGPRPAQDGTGARSRAGGVVPSWGEREPAAIPRQSNRHEGASPVLARAHHGSVSKDQRSLIEEDLKTGRLRCVVATSSLELGIDMGHVDLVVQIESPPSAASGLQRVGRAGHQVGEVSIGRIYPKHRGDVRDAAVIAEQMLQGRLEPLSVPANPLDILAQQTVSAVAAEDVDVEAWYDTVRRSAPFRSLPRSAYDAVLDLLAGRYPSDEFAQLRPRLVWDRETGTLQARPGALRLATTSGGTIPDRGLFPVFLVGEQDSKSPKRVGELDEEMVYESRVGDIIALGASSWRIEEITHNRVVVAPAPGVPGKLPFWHGDGLGRPVELGRAVGRFTRELAGAGNAEARERLAVSGLDEWAQDNLLAYLAEQREATEHVPDDRTLMVERFRDELGDWRVVLHSPFGTPVHGPWALAVRARLDERWGLDASAQAADDGIVLRVPATDEEPPGAELFLFEPEELEQIVTEEVGSSALFASRFRENAARALLLPRADPGKRTPLWQQRQRSAQLLDVARKYPQFPIILETVRECLQDVYDVPALLQLQRDLAGRKLRVVETTTDSPSPFARTLLFGYVAQFLYEGDSPLAERKAAALSLDPALLNELLGRAELRELLDPEVIETTVLQLQRLAPDRRLRGVEGAADLLRLLGPMTADDAALRLRGDGSVPAEAPTAGSASIGGNGRGEGAAEPDASAADTGAPGAASSAVPEAASAAVSARVGDEGGPGDAAASGGPAVEDNAERAEDPAYRAISPDAARELLDALVSTNRAIVLRVGGREVYCAVEDAARMRDALGQPLPMGVPLAFLEPVADPVGDLVSRYARTHGPFSVAEAAQALSLGPAVVESALRSLGKQRRVSEGAFRPSGDPAASDSEWCDIEVLRTLRRRSLAALRADVEPVDPQAYATFLPAWQHAVKGHQLRGLDGVLTVIDQLAGVPIPASAWEPLVLAQRVVDYRPAMLDELMATGEVVFSGAGSLGGEDGWVAFHLAESAELSLPPLAQLDAAADALDSALERELLTVLQGGGAYFAWQLIQPLAAAGVAVDMPQLRTALWNLLWAGLITNDTYAPVRALISGGHSAHKTPKRPGRSRSAGRRGAARLRAVGRGPAGFDPAGSSGDAAPSGTRVVRAAGSGEERTTAGRWSVLRPEPLNPTVRAQAQAELLLDRYGILTRGPVAVEDVPGGFATVYKVLRALEDAGRARRGYFIEGLGAAQFTQPATVDVLRSFTDDDAARKADPQVLALAATDPANPYGAALDWPEAVVLESSTKHRPGRKAGAVVVLVDGALTLYLERGGKTALAFVADAGLLHLAAEAVAGLVQRKAVDSLVVEKVNGDSVLSSEELVTAVRDGLLAGGFYQTPKGVRMRAPVGGGRG</sequence>
<feature type="region of interest" description="Disordered" evidence="9">
    <location>
        <begin position="1471"/>
        <end position="1519"/>
    </location>
</feature>
<keyword evidence="6" id="KW-0238">DNA-binding</keyword>
<dbReference type="Pfam" id="PF23235">
    <property type="entry name" value="WHD_3rd_Lhr"/>
    <property type="match status" value="1"/>
</dbReference>
<dbReference type="InterPro" id="IPR045628">
    <property type="entry name" value="Lhr_WH_dom"/>
</dbReference>
<evidence type="ECO:0000256" key="8">
    <source>
        <dbReference type="ARBA" id="ARBA00023235"/>
    </source>
</evidence>
<dbReference type="GO" id="GO:0005524">
    <property type="term" value="F:ATP binding"/>
    <property type="evidence" value="ECO:0007669"/>
    <property type="project" value="UniProtKB-KW"/>
</dbReference>
<dbReference type="Proteomes" id="UP000249516">
    <property type="component" value="Unassembled WGS sequence"/>
</dbReference>
<dbReference type="Pfam" id="PF00271">
    <property type="entry name" value="Helicase_C"/>
    <property type="match status" value="1"/>
</dbReference>
<evidence type="ECO:0000256" key="2">
    <source>
        <dbReference type="ARBA" id="ARBA00022763"/>
    </source>
</evidence>
<name>A0A495A5R8_9MICC</name>
<dbReference type="SMART" id="SM00487">
    <property type="entry name" value="DEXDc"/>
    <property type="match status" value="1"/>
</dbReference>
<dbReference type="PANTHER" id="PTHR47962:SF5">
    <property type="entry name" value="ATP-DEPENDENT HELICASE LHR-RELATED"/>
    <property type="match status" value="1"/>
</dbReference>
<evidence type="ECO:0000259" key="10">
    <source>
        <dbReference type="PROSITE" id="PS51192"/>
    </source>
</evidence>
<evidence type="ECO:0000256" key="3">
    <source>
        <dbReference type="ARBA" id="ARBA00022801"/>
    </source>
</evidence>
<dbReference type="InterPro" id="IPR014001">
    <property type="entry name" value="Helicase_ATP-bd"/>
</dbReference>
<dbReference type="EMBL" id="PNJG02000002">
    <property type="protein sequence ID" value="RKQ34905.1"/>
    <property type="molecule type" value="Genomic_DNA"/>
</dbReference>
<comment type="caution">
    <text evidence="12">The sequence shown here is derived from an EMBL/GenBank/DDBJ whole genome shotgun (WGS) entry which is preliminary data.</text>
</comment>
<dbReference type="GO" id="GO:0004386">
    <property type="term" value="F:helicase activity"/>
    <property type="evidence" value="ECO:0007669"/>
    <property type="project" value="UniProtKB-KW"/>
</dbReference>
<keyword evidence="1" id="KW-0547">Nucleotide-binding</keyword>
<dbReference type="InterPro" id="IPR052511">
    <property type="entry name" value="ATP-dep_Helicase"/>
</dbReference>
<feature type="domain" description="Helicase C-terminal" evidence="11">
    <location>
        <begin position="306"/>
        <end position="556"/>
    </location>
</feature>
<organism evidence="12 13">
    <name type="scientific">Kocuria tytonis</name>
    <dbReference type="NCBI Taxonomy" id="2054280"/>
    <lineage>
        <taxon>Bacteria</taxon>
        <taxon>Bacillati</taxon>
        <taxon>Actinomycetota</taxon>
        <taxon>Actinomycetes</taxon>
        <taxon>Micrococcales</taxon>
        <taxon>Micrococcaceae</taxon>
        <taxon>Kocuria</taxon>
    </lineage>
</organism>
<dbReference type="Pfam" id="PF08494">
    <property type="entry name" value="DEAD_assoc"/>
    <property type="match status" value="1"/>
</dbReference>
<evidence type="ECO:0000256" key="4">
    <source>
        <dbReference type="ARBA" id="ARBA00022806"/>
    </source>
</evidence>
<keyword evidence="2" id="KW-0227">DNA damage</keyword>
<dbReference type="SMART" id="SM00490">
    <property type="entry name" value="HELICc"/>
    <property type="match status" value="1"/>
</dbReference>
<proteinExistence type="predicted"/>
<feature type="region of interest" description="Disordered" evidence="9">
    <location>
        <begin position="379"/>
        <end position="440"/>
    </location>
</feature>
<dbReference type="Gene3D" id="3.40.50.300">
    <property type="entry name" value="P-loop containing nucleotide triphosphate hydrolases"/>
    <property type="match status" value="2"/>
</dbReference>
<dbReference type="Pfam" id="PF23236">
    <property type="entry name" value="WHD_2nd_Lhr"/>
    <property type="match status" value="2"/>
</dbReference>
<feature type="compositionally biased region" description="Polar residues" evidence="9">
    <location>
        <begin position="385"/>
        <end position="394"/>
    </location>
</feature>
<dbReference type="OrthoDB" id="9815222at2"/>
<evidence type="ECO:0000313" key="12">
    <source>
        <dbReference type="EMBL" id="RKQ34905.1"/>
    </source>
</evidence>
<dbReference type="Pfam" id="PF00270">
    <property type="entry name" value="DEAD"/>
    <property type="match status" value="1"/>
</dbReference>
<evidence type="ECO:0000259" key="11">
    <source>
        <dbReference type="PROSITE" id="PS51194"/>
    </source>
</evidence>
<dbReference type="GO" id="GO:0006281">
    <property type="term" value="P:DNA repair"/>
    <property type="evidence" value="ECO:0007669"/>
    <property type="project" value="UniProtKB-KW"/>
</dbReference>